<name>W9ZR88_FUSOX</name>
<reference evidence="1" key="2">
    <citation type="submission" date="2014-02" db="EMBL/GenBank/DDBJ databases">
        <title>Annotation of the Genome Sequence of Fusarium oxysporum f. sp. melonis 26406.</title>
        <authorList>
            <consortium name="The Broad Institute Genomics Platform"/>
            <person name="Ma L.-J."/>
            <person name="Corby-Kistler H."/>
            <person name="Broz K."/>
            <person name="Gale L.R."/>
            <person name="Jonkers W."/>
            <person name="O'Donnell K."/>
            <person name="Ploetz R."/>
            <person name="Steinberg C."/>
            <person name="Schwartz D.C."/>
            <person name="VanEtten H."/>
            <person name="Zhou S."/>
            <person name="Young S.K."/>
            <person name="Zeng Q."/>
            <person name="Gargeya S."/>
            <person name="Fitzgerald M."/>
            <person name="Abouelleil A."/>
            <person name="Alvarado L."/>
            <person name="Chapman S.B."/>
            <person name="Gainer-Dewar J."/>
            <person name="Goldberg J."/>
            <person name="Griggs A."/>
            <person name="Gujja S."/>
            <person name="Hansen M."/>
            <person name="Howarth C."/>
            <person name="Imamovic A."/>
            <person name="Ireland A."/>
            <person name="Larimer J."/>
            <person name="McCowan C."/>
            <person name="Murphy C."/>
            <person name="Pearson M."/>
            <person name="Poon T.W."/>
            <person name="Priest M."/>
            <person name="Roberts A."/>
            <person name="Saif S."/>
            <person name="Shea T."/>
            <person name="Sykes S."/>
            <person name="Wortman J."/>
            <person name="Nusbaum C."/>
            <person name="Birren B."/>
        </authorList>
    </citation>
    <scope>NUCLEOTIDE SEQUENCE</scope>
    <source>
        <strain evidence="1">26406</strain>
    </source>
</reference>
<dbReference type="HOGENOM" id="CLU_2277644_0_0_1"/>
<dbReference type="Proteomes" id="UP000030703">
    <property type="component" value="Unassembled WGS sequence"/>
</dbReference>
<evidence type="ECO:0000313" key="1">
    <source>
        <dbReference type="EMBL" id="EXK23626.1"/>
    </source>
</evidence>
<dbReference type="AlphaFoldDB" id="W9ZR88"/>
<protein>
    <submittedName>
        <fullName evidence="1">Uncharacterized protein</fullName>
    </submittedName>
</protein>
<gene>
    <name evidence="1" type="ORF">FOMG_19613</name>
</gene>
<reference evidence="1" key="1">
    <citation type="submission" date="2012-04" db="EMBL/GenBank/DDBJ databases">
        <title>The Genome Sequence of Fusarium oxysporum melonis.</title>
        <authorList>
            <consortium name="The Broad Institute Genome Sequencing Platform"/>
            <person name="Ma L.-J."/>
            <person name="Gale L.R."/>
            <person name="Schwartz D.C."/>
            <person name="Zhou S."/>
            <person name="Corby-Kistler H."/>
            <person name="Young S.K."/>
            <person name="Zeng Q."/>
            <person name="Gargeya S."/>
            <person name="Fitzgerald M."/>
            <person name="Haas B."/>
            <person name="Abouelleil A."/>
            <person name="Alvarado L."/>
            <person name="Arachchi H.M."/>
            <person name="Berlin A."/>
            <person name="Brown A."/>
            <person name="Chapman S.B."/>
            <person name="Chen Z."/>
            <person name="Dunbar C."/>
            <person name="Freedman E."/>
            <person name="Gearin G."/>
            <person name="Goldberg J."/>
            <person name="Griggs A."/>
            <person name="Gujja S."/>
            <person name="Heiman D."/>
            <person name="Howarth C."/>
            <person name="Larson L."/>
            <person name="Lui A."/>
            <person name="MacDonald P.J.P."/>
            <person name="Montmayeur A."/>
            <person name="Murphy C."/>
            <person name="Neiman D."/>
            <person name="Pearson M."/>
            <person name="Priest M."/>
            <person name="Roberts A."/>
            <person name="Saif S."/>
            <person name="Shea T."/>
            <person name="Shenoy N."/>
            <person name="Sisk P."/>
            <person name="Stolte C."/>
            <person name="Sykes S."/>
            <person name="Wortman J."/>
            <person name="Nusbaum C."/>
            <person name="Birren B."/>
        </authorList>
    </citation>
    <scope>NUCLEOTIDE SEQUENCE</scope>
    <source>
        <strain evidence="1">26406</strain>
    </source>
</reference>
<dbReference type="VEuPathDB" id="FungiDB:FOMG_19613"/>
<organism evidence="1">
    <name type="scientific">Fusarium oxysporum f. sp. melonis 26406</name>
    <dbReference type="NCBI Taxonomy" id="1089452"/>
    <lineage>
        <taxon>Eukaryota</taxon>
        <taxon>Fungi</taxon>
        <taxon>Dikarya</taxon>
        <taxon>Ascomycota</taxon>
        <taxon>Pezizomycotina</taxon>
        <taxon>Sordariomycetes</taxon>
        <taxon>Hypocreomycetidae</taxon>
        <taxon>Hypocreales</taxon>
        <taxon>Nectriaceae</taxon>
        <taxon>Fusarium</taxon>
        <taxon>Fusarium oxysporum species complex</taxon>
    </lineage>
</organism>
<sequence>MPQANTLFSLALPQAQRARTNSQFIAYQSRQTRFHHQGATATIVPATTTTSALSRTKTAVADSPTSNSVQHLASPRDLAEKRLLPCRLVNAITRSRSSTAHA</sequence>
<dbReference type="EMBL" id="KI980688">
    <property type="protein sequence ID" value="EXK23626.1"/>
    <property type="molecule type" value="Genomic_DNA"/>
</dbReference>
<proteinExistence type="predicted"/>
<accession>W9ZR88</accession>